<name>A0ACD1H3B5_9EURO</name>
<keyword evidence="2" id="KW-1185">Reference proteome</keyword>
<protein>
    <submittedName>
        <fullName evidence="1">Zn-dependent hydrolases of the beta-lactamase protein</fullName>
    </submittedName>
</protein>
<reference evidence="1" key="1">
    <citation type="submission" date="2018-02" db="EMBL/GenBank/DDBJ databases">
        <title>The genomes of Aspergillus section Nigri reveals drivers in fungal speciation.</title>
        <authorList>
            <consortium name="DOE Joint Genome Institute"/>
            <person name="Vesth T.C."/>
            <person name="Nybo J."/>
            <person name="Theobald S."/>
            <person name="Brandl J."/>
            <person name="Frisvad J.C."/>
            <person name="Nielsen K.F."/>
            <person name="Lyhne E.K."/>
            <person name="Kogle M.E."/>
            <person name="Kuo A."/>
            <person name="Riley R."/>
            <person name="Clum A."/>
            <person name="Nolan M."/>
            <person name="Lipzen A."/>
            <person name="Salamov A."/>
            <person name="Henrissat B."/>
            <person name="Wiebenga A."/>
            <person name="De vries R.P."/>
            <person name="Grigoriev I.V."/>
            <person name="Mortensen U.H."/>
            <person name="Andersen M.R."/>
            <person name="Baker S.E."/>
        </authorList>
    </citation>
    <scope>NUCLEOTIDE SEQUENCE</scope>
    <source>
        <strain evidence="1">CBS 121060</strain>
    </source>
</reference>
<proteinExistence type="predicted"/>
<accession>A0ACD1H3B5</accession>
<organism evidence="1 2">
    <name type="scientific">Aspergillus aculeatinus CBS 121060</name>
    <dbReference type="NCBI Taxonomy" id="1448322"/>
    <lineage>
        <taxon>Eukaryota</taxon>
        <taxon>Fungi</taxon>
        <taxon>Dikarya</taxon>
        <taxon>Ascomycota</taxon>
        <taxon>Pezizomycotina</taxon>
        <taxon>Eurotiomycetes</taxon>
        <taxon>Eurotiomycetidae</taxon>
        <taxon>Eurotiales</taxon>
        <taxon>Aspergillaceae</taxon>
        <taxon>Aspergillus</taxon>
        <taxon>Aspergillus subgen. Circumdati</taxon>
    </lineage>
</organism>
<gene>
    <name evidence="1" type="ORF">BO66DRAFT_393462</name>
</gene>
<evidence type="ECO:0000313" key="1">
    <source>
        <dbReference type="EMBL" id="RAH68022.1"/>
    </source>
</evidence>
<sequence>MSPIRRLIVASVLAAATHVSGSPLPDGPEPGGNINFNITHIINAASVLEINGVNFLVDPFFSPQNTTFPIAGFTRQLWSILEPALQPEQIPPIDAVLLSHEDHPDNLDPISRMRFLDGRRVLTTPAGTEALKPRPGAQAMKDWETMSLKLNGNDWNFTGTPCEHVPGEDVTGFVIVGPDFGTTDGLPNAIWYSGDTIYLPGLAQIKERFHVKAALINMGAAYVLMDDATPLRITMNGTEVAQTFQDVGAEVLVPLHYSSFNHFPEAKEGVMHDFELSGISDKVHWVTPGEPTKII</sequence>
<evidence type="ECO:0000313" key="2">
    <source>
        <dbReference type="Proteomes" id="UP000249661"/>
    </source>
</evidence>
<dbReference type="EMBL" id="KZ824970">
    <property type="protein sequence ID" value="RAH68022.1"/>
    <property type="molecule type" value="Genomic_DNA"/>
</dbReference>
<dbReference type="Proteomes" id="UP000249661">
    <property type="component" value="Unassembled WGS sequence"/>
</dbReference>
<keyword evidence="1" id="KW-0378">Hydrolase</keyword>